<evidence type="ECO:0000313" key="3">
    <source>
        <dbReference type="Proteomes" id="UP001064489"/>
    </source>
</evidence>
<organism evidence="2 3">
    <name type="scientific">Acer negundo</name>
    <name type="common">Box elder</name>
    <dbReference type="NCBI Taxonomy" id="4023"/>
    <lineage>
        <taxon>Eukaryota</taxon>
        <taxon>Viridiplantae</taxon>
        <taxon>Streptophyta</taxon>
        <taxon>Embryophyta</taxon>
        <taxon>Tracheophyta</taxon>
        <taxon>Spermatophyta</taxon>
        <taxon>Magnoliopsida</taxon>
        <taxon>eudicotyledons</taxon>
        <taxon>Gunneridae</taxon>
        <taxon>Pentapetalae</taxon>
        <taxon>rosids</taxon>
        <taxon>malvids</taxon>
        <taxon>Sapindales</taxon>
        <taxon>Sapindaceae</taxon>
        <taxon>Hippocastanoideae</taxon>
        <taxon>Acereae</taxon>
        <taxon>Acer</taxon>
    </lineage>
</organism>
<reference evidence="2" key="2">
    <citation type="submission" date="2023-02" db="EMBL/GenBank/DDBJ databases">
        <authorList>
            <person name="Swenson N.G."/>
            <person name="Wegrzyn J.L."/>
            <person name="Mcevoy S.L."/>
        </authorList>
    </citation>
    <scope>NUCLEOTIDE SEQUENCE</scope>
    <source>
        <strain evidence="2">91603</strain>
        <tissue evidence="2">Leaf</tissue>
    </source>
</reference>
<dbReference type="AlphaFoldDB" id="A0AAD5J2Z3"/>
<accession>A0AAD5J2Z3</accession>
<keyword evidence="1" id="KW-0472">Membrane</keyword>
<sequence>MFVVHVFTRICIFFLTVGYCVIAVSNSFVTMLRDHEAARVNTLFSLPERDRNYRVLLDPKFLCRFGLSSSQGEMSQLKRKTPADAQRKLVRLAYEKKTNVQQTFMLLNPNWILEPRKLFSWALVKKSRDSYYGIPSQRRSS</sequence>
<evidence type="ECO:0000313" key="2">
    <source>
        <dbReference type="EMBL" id="KAI9185181.1"/>
    </source>
</evidence>
<comment type="caution">
    <text evidence="2">The sequence shown here is derived from an EMBL/GenBank/DDBJ whole genome shotgun (WGS) entry which is preliminary data.</text>
</comment>
<dbReference type="Proteomes" id="UP001064489">
    <property type="component" value="Chromosome 3"/>
</dbReference>
<keyword evidence="1" id="KW-1133">Transmembrane helix</keyword>
<gene>
    <name evidence="2" type="ORF">LWI28_005089</name>
</gene>
<keyword evidence="1" id="KW-0812">Transmembrane</keyword>
<reference evidence="2" key="1">
    <citation type="journal article" date="2022" name="Plant J.">
        <title>Strategies of tolerance reflected in two North American maple genomes.</title>
        <authorList>
            <person name="McEvoy S.L."/>
            <person name="Sezen U.U."/>
            <person name="Trouern-Trend A."/>
            <person name="McMahon S.M."/>
            <person name="Schaberg P.G."/>
            <person name="Yang J."/>
            <person name="Wegrzyn J.L."/>
            <person name="Swenson N.G."/>
        </authorList>
    </citation>
    <scope>NUCLEOTIDE SEQUENCE</scope>
    <source>
        <strain evidence="2">91603</strain>
    </source>
</reference>
<feature type="transmembrane region" description="Helical" evidence="1">
    <location>
        <begin position="6"/>
        <end position="29"/>
    </location>
</feature>
<keyword evidence="3" id="KW-1185">Reference proteome</keyword>
<name>A0AAD5J2Z3_ACENE</name>
<evidence type="ECO:0000256" key="1">
    <source>
        <dbReference type="SAM" id="Phobius"/>
    </source>
</evidence>
<dbReference type="EMBL" id="JAJSOW010000100">
    <property type="protein sequence ID" value="KAI9185181.1"/>
    <property type="molecule type" value="Genomic_DNA"/>
</dbReference>
<proteinExistence type="predicted"/>
<protein>
    <submittedName>
        <fullName evidence="2">Uncharacterized protein</fullName>
    </submittedName>
</protein>